<feature type="domain" description="GtrA/DPMS transmembrane" evidence="7">
    <location>
        <begin position="239"/>
        <end position="356"/>
    </location>
</feature>
<keyword evidence="3 5" id="KW-1133">Transmembrane helix</keyword>
<keyword evidence="8" id="KW-0808">Transferase</keyword>
<dbReference type="Pfam" id="PF04138">
    <property type="entry name" value="GtrA_DPMS_TM"/>
    <property type="match status" value="1"/>
</dbReference>
<feature type="domain" description="Glycosyltransferase 2-like" evidence="6">
    <location>
        <begin position="25"/>
        <end position="142"/>
    </location>
</feature>
<evidence type="ECO:0000256" key="4">
    <source>
        <dbReference type="ARBA" id="ARBA00023136"/>
    </source>
</evidence>
<gene>
    <name evidence="8" type="ORF">HMPREF9488_01433</name>
</gene>
<name>E7G9J4_9FIRM</name>
<feature type="transmembrane region" description="Helical" evidence="5">
    <location>
        <begin position="330"/>
        <end position="350"/>
    </location>
</feature>
<dbReference type="InterPro" id="IPR001173">
    <property type="entry name" value="Glyco_trans_2-like"/>
</dbReference>
<dbReference type="AlphaFoldDB" id="E7G9J4"/>
<feature type="transmembrane region" description="Helical" evidence="5">
    <location>
        <begin position="267"/>
        <end position="290"/>
    </location>
</feature>
<keyword evidence="9" id="KW-1185">Reference proteome</keyword>
<evidence type="ECO:0000256" key="3">
    <source>
        <dbReference type="ARBA" id="ARBA00022989"/>
    </source>
</evidence>
<organism evidence="8 9">
    <name type="scientific">Coprobacillus cateniformis</name>
    <dbReference type="NCBI Taxonomy" id="100884"/>
    <lineage>
        <taxon>Bacteria</taxon>
        <taxon>Bacillati</taxon>
        <taxon>Bacillota</taxon>
        <taxon>Erysipelotrichia</taxon>
        <taxon>Erysipelotrichales</taxon>
        <taxon>Coprobacillaceae</taxon>
        <taxon>Coprobacillus</taxon>
    </lineage>
</organism>
<dbReference type="SUPFAM" id="SSF53448">
    <property type="entry name" value="Nucleotide-diphospho-sugar transferases"/>
    <property type="match status" value="1"/>
</dbReference>
<feature type="transmembrane region" description="Helical" evidence="5">
    <location>
        <begin position="236"/>
        <end position="261"/>
    </location>
</feature>
<evidence type="ECO:0000256" key="2">
    <source>
        <dbReference type="ARBA" id="ARBA00022692"/>
    </source>
</evidence>
<reference evidence="8 9" key="1">
    <citation type="submission" date="2010-12" db="EMBL/GenBank/DDBJ databases">
        <title>The Genome Sequence of Coprobacillus sp. strain 29_1.</title>
        <authorList>
            <consortium name="The Broad Institute Genome Sequencing Platform"/>
            <person name="Earl A."/>
            <person name="Ward D."/>
            <person name="Feldgarden M."/>
            <person name="Gevers D."/>
            <person name="Daigneault M."/>
            <person name="Sibley C.D."/>
            <person name="White A."/>
            <person name="Strauss J."/>
            <person name="Allen-Vercoe E."/>
            <person name="Young S.K."/>
            <person name="Zeng Q."/>
            <person name="Gargeya S."/>
            <person name="Fitzgerald M."/>
            <person name="Haas B."/>
            <person name="Abouelleil A."/>
            <person name="Alvarado L."/>
            <person name="Arachchi H.M."/>
            <person name="Berlin A."/>
            <person name="Brown A."/>
            <person name="Chapman S.B."/>
            <person name="Chen Z."/>
            <person name="Dunbar C."/>
            <person name="Freedman E."/>
            <person name="Gearin G."/>
            <person name="Gellesch M."/>
            <person name="Goldberg J."/>
            <person name="Griggs A."/>
            <person name="Gujja S."/>
            <person name="Heilman E."/>
            <person name="Heiman D."/>
            <person name="Howarth C."/>
            <person name="Larson L."/>
            <person name="Lui A."/>
            <person name="MacDonald P.J.P."/>
            <person name="Mehta T."/>
            <person name="Montmayeur A."/>
            <person name="Murphy C."/>
            <person name="Neiman D."/>
            <person name="Pearson M."/>
            <person name="Priest M."/>
            <person name="Roberts A."/>
            <person name="Saif S."/>
            <person name="Shea T."/>
            <person name="Shenoy N."/>
            <person name="Sisk P."/>
            <person name="Stolte C."/>
            <person name="Sykes S."/>
            <person name="White J."/>
            <person name="Yandava C."/>
            <person name="Nusbaum C."/>
            <person name="Birren B."/>
        </authorList>
    </citation>
    <scope>NUCLEOTIDE SEQUENCE [LARGE SCALE GENOMIC DNA]</scope>
    <source>
        <strain evidence="8 9">29_1</strain>
    </source>
</reference>
<dbReference type="PANTHER" id="PTHR10859">
    <property type="entry name" value="GLYCOSYL TRANSFERASE"/>
    <property type="match status" value="1"/>
</dbReference>
<protein>
    <submittedName>
        <fullName evidence="8">Dolichol-phosphate mannosyltransferase</fullName>
    </submittedName>
</protein>
<evidence type="ECO:0000313" key="9">
    <source>
        <dbReference type="Proteomes" id="UP000003157"/>
    </source>
</evidence>
<dbReference type="HOGENOM" id="CLU_033536_2_0_9"/>
<dbReference type="CDD" id="cd04179">
    <property type="entry name" value="DPM_DPG-synthase_like"/>
    <property type="match status" value="1"/>
</dbReference>
<dbReference type="PANTHER" id="PTHR10859:SF114">
    <property type="entry name" value="DOLICHOL-PHOSPHATE MANNOSYLTRANSFERASE"/>
    <property type="match status" value="1"/>
</dbReference>
<accession>E7G9J4</accession>
<dbReference type="GO" id="GO:0000271">
    <property type="term" value="P:polysaccharide biosynthetic process"/>
    <property type="evidence" value="ECO:0007669"/>
    <property type="project" value="InterPro"/>
</dbReference>
<dbReference type="Gene3D" id="3.90.550.10">
    <property type="entry name" value="Spore Coat Polysaccharide Biosynthesis Protein SpsA, Chain A"/>
    <property type="match status" value="1"/>
</dbReference>
<evidence type="ECO:0000256" key="1">
    <source>
        <dbReference type="ARBA" id="ARBA00004141"/>
    </source>
</evidence>
<dbReference type="RefSeq" id="WP_008788548.1">
    <property type="nucleotide sequence ID" value="NZ_AKCB01000003.1"/>
</dbReference>
<keyword evidence="2 5" id="KW-0812">Transmembrane</keyword>
<dbReference type="eggNOG" id="COG0463">
    <property type="taxonomic scope" value="Bacteria"/>
</dbReference>
<evidence type="ECO:0000256" key="5">
    <source>
        <dbReference type="SAM" id="Phobius"/>
    </source>
</evidence>
<dbReference type="EMBL" id="ADKX01000026">
    <property type="protein sequence ID" value="EFW05288.1"/>
    <property type="molecule type" value="Genomic_DNA"/>
</dbReference>
<dbReference type="GeneID" id="78231049"/>
<dbReference type="Proteomes" id="UP000003157">
    <property type="component" value="Unassembled WGS sequence"/>
</dbReference>
<evidence type="ECO:0000259" key="6">
    <source>
        <dbReference type="Pfam" id="PF00535"/>
    </source>
</evidence>
<dbReference type="GO" id="GO:0016020">
    <property type="term" value="C:membrane"/>
    <property type="evidence" value="ECO:0007669"/>
    <property type="project" value="UniProtKB-SubCell"/>
</dbReference>
<comment type="caution">
    <text evidence="8">The sequence shown here is derived from an EMBL/GenBank/DDBJ whole genome shotgun (WGS) entry which is preliminary data.</text>
</comment>
<evidence type="ECO:0000313" key="8">
    <source>
        <dbReference type="EMBL" id="EFW05288.1"/>
    </source>
</evidence>
<proteinExistence type="predicted"/>
<dbReference type="Pfam" id="PF00535">
    <property type="entry name" value="Glycos_transf_2"/>
    <property type="match status" value="1"/>
</dbReference>
<dbReference type="STRING" id="100884.GCA_000269565_03280"/>
<comment type="subcellular location">
    <subcellularLocation>
        <location evidence="1">Membrane</location>
        <topology evidence="1">Multi-pass membrane protein</topology>
    </subcellularLocation>
</comment>
<keyword evidence="4 5" id="KW-0472">Membrane</keyword>
<evidence type="ECO:0000259" key="7">
    <source>
        <dbReference type="Pfam" id="PF04138"/>
    </source>
</evidence>
<sequence length="357" mass="41323">MENFLEKITLIIPSLSPDEHLIKYVNQLIQYGFINIIVINDGSEAKYEEIFETLNKYKQVVVLKHAVNQGKGRALKIAFHYYLNEIINKNNSIGVVTADADGQHAPEDTYEVAKTLYRCREFLILGTRDFNEEIVPFKSRYGNKITSLMFKILFGGDTIHDTQTGLRGIPNNQIIDYLSLEGERFEYEINMLIKARKKYLIKEVKIKTLYANGNRETHFNAVKDSLKIYSIMFRQFITFVVSSISSLIVDLLLFNLFLTIIRSYFDISLSIILSTIFARIISSLFNYTLNKNIVFETSKKNMIVYYYMLCIIQMFCSAALTSILNSTFPINVNIVKVIVDFFLFCISFQIQSKIIFK</sequence>
<dbReference type="GO" id="GO:0016757">
    <property type="term" value="F:glycosyltransferase activity"/>
    <property type="evidence" value="ECO:0007669"/>
    <property type="project" value="UniProtKB-KW"/>
</dbReference>
<dbReference type="GO" id="GO:0006487">
    <property type="term" value="P:protein N-linked glycosylation"/>
    <property type="evidence" value="ECO:0007669"/>
    <property type="project" value="TreeGrafter"/>
</dbReference>
<keyword evidence="8" id="KW-0328">Glycosyltransferase</keyword>
<dbReference type="InterPro" id="IPR007267">
    <property type="entry name" value="GtrA_DPMS_TM"/>
</dbReference>
<feature type="transmembrane region" description="Helical" evidence="5">
    <location>
        <begin position="302"/>
        <end position="324"/>
    </location>
</feature>
<dbReference type="InterPro" id="IPR029044">
    <property type="entry name" value="Nucleotide-diphossugar_trans"/>
</dbReference>